<dbReference type="InterPro" id="IPR006471">
    <property type="entry name" value="Formate_DH_gsu"/>
</dbReference>
<feature type="transmembrane region" description="Helical" evidence="13">
    <location>
        <begin position="55"/>
        <end position="76"/>
    </location>
</feature>
<dbReference type="GO" id="GO:0015944">
    <property type="term" value="P:formate oxidation"/>
    <property type="evidence" value="ECO:0007669"/>
    <property type="project" value="UniProtKB-ARBA"/>
</dbReference>
<feature type="transmembrane region" description="Helical" evidence="13">
    <location>
        <begin position="115"/>
        <end position="135"/>
    </location>
</feature>
<dbReference type="RefSeq" id="WP_078921905.1">
    <property type="nucleotide sequence ID" value="NZ_FUYB01000005.1"/>
</dbReference>
<evidence type="ECO:0000256" key="2">
    <source>
        <dbReference type="ARBA" id="ARBA00004651"/>
    </source>
</evidence>
<keyword evidence="8" id="KW-0479">Metal-binding</keyword>
<reference evidence="15 16" key="1">
    <citation type="submission" date="2017-02" db="EMBL/GenBank/DDBJ databases">
        <authorList>
            <person name="Peterson S.W."/>
        </authorList>
    </citation>
    <scope>NUCLEOTIDE SEQUENCE [LARGE SCALE GENOMIC DNA]</scope>
    <source>
        <strain evidence="15 16">ATCC 49788</strain>
    </source>
</reference>
<keyword evidence="7 13" id="KW-0812">Transmembrane</keyword>
<dbReference type="GO" id="GO:0009055">
    <property type="term" value="F:electron transfer activity"/>
    <property type="evidence" value="ECO:0007669"/>
    <property type="project" value="InterPro"/>
</dbReference>
<gene>
    <name evidence="15" type="ORF">SAMN02745130_01427</name>
</gene>
<keyword evidence="4" id="KW-0813">Transport</keyword>
<dbReference type="InterPro" id="IPR011577">
    <property type="entry name" value="Cyt_b561_bac/Ni-Hgenase"/>
</dbReference>
<keyword evidence="9" id="KW-0249">Electron transport</keyword>
<dbReference type="GO" id="GO:0005886">
    <property type="term" value="C:plasma membrane"/>
    <property type="evidence" value="ECO:0007669"/>
    <property type="project" value="UniProtKB-SubCell"/>
</dbReference>
<evidence type="ECO:0000313" key="15">
    <source>
        <dbReference type="EMBL" id="SKA74849.1"/>
    </source>
</evidence>
<dbReference type="Gene3D" id="1.20.950.20">
    <property type="entry name" value="Transmembrane di-heme cytochromes, Chain C"/>
    <property type="match status" value="1"/>
</dbReference>
<keyword evidence="11" id="KW-0408">Iron</keyword>
<sequence length="210" mass="24089">MSQPNEIERYTASQRSNHWMVAILFILAALSGLALFHPALFWLSNLFGGGAWTRILHPFLGVAMFLFFLILALRFWKHNHLTKNDRKWLGQIGDVIAGNDDKLPPVGRYNAGQKLLFWVMILCMLALLVTGVMFWRPWFAASFSIDLVRLAALIHAFAAWVLIAGIMVHIYAAFWVKGTMRGMLTGKVGRAWARHHHPEWYQEVTEEKRS</sequence>
<evidence type="ECO:0000256" key="7">
    <source>
        <dbReference type="ARBA" id="ARBA00022692"/>
    </source>
</evidence>
<dbReference type="FunFam" id="1.20.950.20:FF:000002">
    <property type="entry name" value="Formate dehydrogenase cytochrome b556 subunit"/>
    <property type="match status" value="1"/>
</dbReference>
<dbReference type="Proteomes" id="UP000190460">
    <property type="component" value="Unassembled WGS sequence"/>
</dbReference>
<evidence type="ECO:0000313" key="16">
    <source>
        <dbReference type="Proteomes" id="UP000190460"/>
    </source>
</evidence>
<evidence type="ECO:0000256" key="12">
    <source>
        <dbReference type="ARBA" id="ARBA00023136"/>
    </source>
</evidence>
<comment type="subcellular location">
    <subcellularLocation>
        <location evidence="2">Cell membrane</location>
        <topology evidence="2">Multi-pass membrane protein</topology>
    </subcellularLocation>
</comment>
<protein>
    <submittedName>
        <fullName evidence="15">Formate dehydrogenase subunit gamma</fullName>
    </submittedName>
</protein>
<dbReference type="GO" id="GO:0008863">
    <property type="term" value="F:formate dehydrogenase (NAD+) activity"/>
    <property type="evidence" value="ECO:0007669"/>
    <property type="project" value="InterPro"/>
</dbReference>
<dbReference type="InterPro" id="IPR051817">
    <property type="entry name" value="FDH_cytochrome_b556_subunit"/>
</dbReference>
<evidence type="ECO:0000259" key="14">
    <source>
        <dbReference type="Pfam" id="PF01292"/>
    </source>
</evidence>
<evidence type="ECO:0000256" key="13">
    <source>
        <dbReference type="SAM" id="Phobius"/>
    </source>
</evidence>
<evidence type="ECO:0000256" key="10">
    <source>
        <dbReference type="ARBA" id="ARBA00022989"/>
    </source>
</evidence>
<organism evidence="15 16">
    <name type="scientific">Thiothrix eikelboomii</name>
    <dbReference type="NCBI Taxonomy" id="92487"/>
    <lineage>
        <taxon>Bacteria</taxon>
        <taxon>Pseudomonadati</taxon>
        <taxon>Pseudomonadota</taxon>
        <taxon>Gammaproteobacteria</taxon>
        <taxon>Thiotrichales</taxon>
        <taxon>Thiotrichaceae</taxon>
        <taxon>Thiothrix</taxon>
    </lineage>
</organism>
<evidence type="ECO:0000256" key="11">
    <source>
        <dbReference type="ARBA" id="ARBA00023004"/>
    </source>
</evidence>
<dbReference type="GO" id="GO:0046872">
    <property type="term" value="F:metal ion binding"/>
    <property type="evidence" value="ECO:0007669"/>
    <property type="project" value="UniProtKB-KW"/>
</dbReference>
<dbReference type="STRING" id="92487.SAMN02745130_01427"/>
<evidence type="ECO:0000256" key="5">
    <source>
        <dbReference type="ARBA" id="ARBA00022475"/>
    </source>
</evidence>
<accession>A0A1T4WCL4</accession>
<evidence type="ECO:0000256" key="4">
    <source>
        <dbReference type="ARBA" id="ARBA00022448"/>
    </source>
</evidence>
<evidence type="ECO:0000256" key="3">
    <source>
        <dbReference type="ARBA" id="ARBA00010747"/>
    </source>
</evidence>
<proteinExistence type="inferred from homology"/>
<dbReference type="GO" id="GO:0009061">
    <property type="term" value="P:anaerobic respiration"/>
    <property type="evidence" value="ECO:0007669"/>
    <property type="project" value="TreeGrafter"/>
</dbReference>
<dbReference type="PANTHER" id="PTHR30074:SF5">
    <property type="entry name" value="FORMATE DEHYDROGENASE, NITRATE-INDUCIBLE, CYTOCHROME B556(FDN) SUBUNIT"/>
    <property type="match status" value="1"/>
</dbReference>
<keyword evidence="10 13" id="KW-1133">Transmembrane helix</keyword>
<evidence type="ECO:0000256" key="8">
    <source>
        <dbReference type="ARBA" id="ARBA00022723"/>
    </source>
</evidence>
<feature type="transmembrane region" description="Helical" evidence="13">
    <location>
        <begin position="147"/>
        <end position="174"/>
    </location>
</feature>
<keyword evidence="5" id="KW-1003">Cell membrane</keyword>
<evidence type="ECO:0000256" key="1">
    <source>
        <dbReference type="ARBA" id="ARBA00001971"/>
    </source>
</evidence>
<keyword evidence="6" id="KW-0349">Heme</keyword>
<evidence type="ECO:0000256" key="9">
    <source>
        <dbReference type="ARBA" id="ARBA00022982"/>
    </source>
</evidence>
<dbReference type="InterPro" id="IPR016174">
    <property type="entry name" value="Di-haem_cyt_TM"/>
</dbReference>
<evidence type="ECO:0000256" key="6">
    <source>
        <dbReference type="ARBA" id="ARBA00022617"/>
    </source>
</evidence>
<keyword evidence="16" id="KW-1185">Reference proteome</keyword>
<feature type="transmembrane region" description="Helical" evidence="13">
    <location>
        <begin position="21"/>
        <end position="43"/>
    </location>
</feature>
<dbReference type="PANTHER" id="PTHR30074">
    <property type="entry name" value="FORMATE DEHYDROGENASE, NITRATE-INDUCIBLE, CYTOCHROME B556 FDN SUBUNIT"/>
    <property type="match status" value="1"/>
</dbReference>
<dbReference type="GO" id="GO:0009326">
    <property type="term" value="C:formate dehydrogenase complex"/>
    <property type="evidence" value="ECO:0007669"/>
    <property type="project" value="InterPro"/>
</dbReference>
<dbReference type="GO" id="GO:0022904">
    <property type="term" value="P:respiratory electron transport chain"/>
    <property type="evidence" value="ECO:0007669"/>
    <property type="project" value="InterPro"/>
</dbReference>
<dbReference type="OrthoDB" id="9790598at2"/>
<feature type="domain" description="Cytochrome b561 bacterial/Ni-hydrogenase" evidence="14">
    <location>
        <begin position="9"/>
        <end position="186"/>
    </location>
</feature>
<comment type="cofactor">
    <cofactor evidence="1">
        <name>heme</name>
        <dbReference type="ChEBI" id="CHEBI:30413"/>
    </cofactor>
</comment>
<dbReference type="EMBL" id="FUYB01000005">
    <property type="protein sequence ID" value="SKA74849.1"/>
    <property type="molecule type" value="Genomic_DNA"/>
</dbReference>
<comment type="similarity">
    <text evidence="3">Belongs to the formate dehydrogenase gamma subunit family.</text>
</comment>
<dbReference type="GO" id="GO:0036397">
    <property type="term" value="F:formate dehydrogenase (quinone) activity"/>
    <property type="evidence" value="ECO:0007669"/>
    <property type="project" value="TreeGrafter"/>
</dbReference>
<keyword evidence="12 13" id="KW-0472">Membrane</keyword>
<dbReference type="Pfam" id="PF01292">
    <property type="entry name" value="Ni_hydr_CYTB"/>
    <property type="match status" value="1"/>
</dbReference>
<dbReference type="SUPFAM" id="SSF81342">
    <property type="entry name" value="Transmembrane di-heme cytochromes"/>
    <property type="match status" value="1"/>
</dbReference>
<name>A0A1T4WCL4_9GAMM</name>
<dbReference type="NCBIfam" id="TIGR01583">
    <property type="entry name" value="formate-DH-gamm"/>
    <property type="match status" value="1"/>
</dbReference>
<dbReference type="AlphaFoldDB" id="A0A1T4WCL4"/>